<evidence type="ECO:0000313" key="2">
    <source>
        <dbReference type="EMBL" id="MCC3807786.1"/>
    </source>
</evidence>
<name>A0A9Q3UIC7_VIBPH</name>
<keyword evidence="3" id="KW-0614">Plasmid</keyword>
<dbReference type="EMBL" id="JACVHL010000030">
    <property type="protein sequence ID" value="MCC3807786.1"/>
    <property type="molecule type" value="Genomic_DNA"/>
</dbReference>
<evidence type="ECO:0000259" key="1">
    <source>
        <dbReference type="Pfam" id="PF13708"/>
    </source>
</evidence>
<reference evidence="2" key="1">
    <citation type="submission" date="2020-09" db="EMBL/GenBank/DDBJ databases">
        <title>Genome sequence of Vibrio parahaemolyticus isolates.</title>
        <authorList>
            <person name="Hammerl J.A."/>
            <person name="Strauch E."/>
        </authorList>
    </citation>
    <scope>NUCLEOTIDE SEQUENCE</scope>
    <source>
        <strain evidence="2">17-VB00146</strain>
    </source>
</reference>
<dbReference type="EMBL" id="CP114199">
    <property type="protein sequence ID" value="WAT93985.1"/>
    <property type="molecule type" value="Genomic_DNA"/>
</dbReference>
<protein>
    <submittedName>
        <fullName evidence="2">DUF4942 domain-containing protein</fullName>
    </submittedName>
</protein>
<dbReference type="InterPro" id="IPR031339">
    <property type="entry name" value="DUF4942"/>
</dbReference>
<sequence>MSTTLKERLNARQICERREQIEALLTQAVILMGEADGLLQTISTHGLSFDRRSFYNPSDQSNRAKSLKTLMTQVDRKLWQHILELGQFRDLMSADKRQSIDGDMENPPPLTYDTLTATFNGLLNDRVNMLQDLTESVFKNRSSSYKSNGGHKLNKRLVFNNVFCKKWGWRYQADLLEDACKVFSVLTGCTSPEVVSILSKMPAQEPFTTFDGKVKFVAFQNGNVHVWLLDKDLEHKINDVLNGCFDGQLPDING</sequence>
<gene>
    <name evidence="2" type="ORF">IB292_22450</name>
    <name evidence="3" type="ORF">O1Q84_27875</name>
</gene>
<dbReference type="AlphaFoldDB" id="A0A9Q3UIC7"/>
<accession>A0A9Q3UIC7</accession>
<feature type="domain" description="DUF4942" evidence="1">
    <location>
        <begin position="72"/>
        <end position="241"/>
    </location>
</feature>
<dbReference type="Proteomes" id="UP000726777">
    <property type="component" value="Unassembled WGS sequence"/>
</dbReference>
<evidence type="ECO:0000313" key="5">
    <source>
        <dbReference type="Proteomes" id="UP001156560"/>
    </source>
</evidence>
<evidence type="ECO:0000313" key="3">
    <source>
        <dbReference type="EMBL" id="WAT93985.1"/>
    </source>
</evidence>
<proteinExistence type="predicted"/>
<dbReference type="RefSeq" id="WP_193304428.1">
    <property type="nucleotide sequence ID" value="NZ_CP097872.1"/>
</dbReference>
<reference evidence="3" key="2">
    <citation type="submission" date="2022-12" db="EMBL/GenBank/DDBJ databases">
        <title>Vibrio parahaemolyticus become highly virulent by producing novel Tc toxins.</title>
        <authorList>
            <person name="Yang F."/>
            <person name="You Y."/>
            <person name="Lai Q."/>
            <person name="Xu L."/>
            <person name="Li F."/>
        </authorList>
    </citation>
    <scope>NUCLEOTIDE SEQUENCE</scope>
    <source>
        <strain evidence="3">Vp-HL-202005</strain>
        <plasmid evidence="3">pHLD</plasmid>
    </source>
</reference>
<dbReference type="Proteomes" id="UP001156560">
    <property type="component" value="Plasmid pHLD"/>
</dbReference>
<evidence type="ECO:0000313" key="4">
    <source>
        <dbReference type="Proteomes" id="UP000726777"/>
    </source>
</evidence>
<dbReference type="Pfam" id="PF13708">
    <property type="entry name" value="DUF4942"/>
    <property type="match status" value="1"/>
</dbReference>
<geneLocation type="plasmid" evidence="3 5">
    <name>pHLD</name>
</geneLocation>
<organism evidence="2 4">
    <name type="scientific">Vibrio parahaemolyticus</name>
    <dbReference type="NCBI Taxonomy" id="670"/>
    <lineage>
        <taxon>Bacteria</taxon>
        <taxon>Pseudomonadati</taxon>
        <taxon>Pseudomonadota</taxon>
        <taxon>Gammaproteobacteria</taxon>
        <taxon>Vibrionales</taxon>
        <taxon>Vibrionaceae</taxon>
        <taxon>Vibrio</taxon>
    </lineage>
</organism>